<dbReference type="PROSITE" id="PS00041">
    <property type="entry name" value="HTH_ARAC_FAMILY_1"/>
    <property type="match status" value="1"/>
</dbReference>
<evidence type="ECO:0000256" key="2">
    <source>
        <dbReference type="ARBA" id="ARBA00023125"/>
    </source>
</evidence>
<reference evidence="6 7" key="1">
    <citation type="journal article" date="2014" name="Int. J. Syst. Evol. Microbiol.">
        <title>Complete genome sequence of Corynebacterium casei LMG S-19264T (=DSM 44701T), isolated from a smear-ripened cheese.</title>
        <authorList>
            <consortium name="US DOE Joint Genome Institute (JGI-PGF)"/>
            <person name="Walter F."/>
            <person name="Albersmeier A."/>
            <person name="Kalinowski J."/>
            <person name="Ruckert C."/>
        </authorList>
    </citation>
    <scope>NUCLEOTIDE SEQUENCE [LARGE SCALE GENOMIC DNA]</scope>
    <source>
        <strain evidence="6 7">CGMCC 1.15286</strain>
    </source>
</reference>
<evidence type="ECO:0000313" key="7">
    <source>
        <dbReference type="Proteomes" id="UP000600247"/>
    </source>
</evidence>
<gene>
    <name evidence="6" type="primary">btr</name>
    <name evidence="6" type="ORF">GCM10010918_01840</name>
</gene>
<dbReference type="Pfam" id="PF01497">
    <property type="entry name" value="Peripla_BP_2"/>
    <property type="match status" value="1"/>
</dbReference>
<dbReference type="AlphaFoldDB" id="A0A917GNN4"/>
<organism evidence="6 7">
    <name type="scientific">Paenibacillus radicis</name>
    <name type="common">ex Gao et al. 2016</name>
    <dbReference type="NCBI Taxonomy" id="1737354"/>
    <lineage>
        <taxon>Bacteria</taxon>
        <taxon>Bacillati</taxon>
        <taxon>Bacillota</taxon>
        <taxon>Bacilli</taxon>
        <taxon>Bacillales</taxon>
        <taxon>Paenibacillaceae</taxon>
        <taxon>Paenibacillus</taxon>
    </lineage>
</organism>
<dbReference type="SUPFAM" id="SSF53807">
    <property type="entry name" value="Helical backbone' metal receptor"/>
    <property type="match status" value="1"/>
</dbReference>
<keyword evidence="3" id="KW-0804">Transcription</keyword>
<dbReference type="InterPro" id="IPR002491">
    <property type="entry name" value="ABC_transptr_periplasmic_BD"/>
</dbReference>
<comment type="caution">
    <text evidence="6">The sequence shown here is derived from an EMBL/GenBank/DDBJ whole genome shotgun (WGS) entry which is preliminary data.</text>
</comment>
<dbReference type="Proteomes" id="UP000600247">
    <property type="component" value="Unassembled WGS sequence"/>
</dbReference>
<dbReference type="PROSITE" id="PS01124">
    <property type="entry name" value="HTH_ARAC_FAMILY_2"/>
    <property type="match status" value="1"/>
</dbReference>
<keyword evidence="7" id="KW-1185">Reference proteome</keyword>
<dbReference type="GO" id="GO:0003700">
    <property type="term" value="F:DNA-binding transcription factor activity"/>
    <property type="evidence" value="ECO:0007669"/>
    <property type="project" value="InterPro"/>
</dbReference>
<dbReference type="Gene3D" id="1.10.10.60">
    <property type="entry name" value="Homeodomain-like"/>
    <property type="match status" value="2"/>
</dbReference>
<evidence type="ECO:0000256" key="3">
    <source>
        <dbReference type="ARBA" id="ARBA00023163"/>
    </source>
</evidence>
<evidence type="ECO:0000256" key="1">
    <source>
        <dbReference type="ARBA" id="ARBA00023015"/>
    </source>
</evidence>
<dbReference type="PROSITE" id="PS50983">
    <property type="entry name" value="FE_B12_PBP"/>
    <property type="match status" value="1"/>
</dbReference>
<dbReference type="Pfam" id="PF02311">
    <property type="entry name" value="AraC_binding"/>
    <property type="match status" value="1"/>
</dbReference>
<dbReference type="InterPro" id="IPR011051">
    <property type="entry name" value="RmlC_Cupin_sf"/>
</dbReference>
<keyword evidence="2" id="KW-0238">DNA-binding</keyword>
<dbReference type="SUPFAM" id="SSF46689">
    <property type="entry name" value="Homeodomain-like"/>
    <property type="match status" value="2"/>
</dbReference>
<dbReference type="InterPro" id="IPR050204">
    <property type="entry name" value="AraC_XylS_family_regulators"/>
</dbReference>
<evidence type="ECO:0000259" key="4">
    <source>
        <dbReference type="PROSITE" id="PS01124"/>
    </source>
</evidence>
<feature type="domain" description="Fe/B12 periplasmic-binding" evidence="5">
    <location>
        <begin position="269"/>
        <end position="526"/>
    </location>
</feature>
<dbReference type="InterPro" id="IPR009057">
    <property type="entry name" value="Homeodomain-like_sf"/>
</dbReference>
<dbReference type="SUPFAM" id="SSF51182">
    <property type="entry name" value="RmlC-like cupins"/>
    <property type="match status" value="1"/>
</dbReference>
<dbReference type="GO" id="GO:0043565">
    <property type="term" value="F:sequence-specific DNA binding"/>
    <property type="evidence" value="ECO:0007669"/>
    <property type="project" value="InterPro"/>
</dbReference>
<dbReference type="Pfam" id="PF12833">
    <property type="entry name" value="HTH_18"/>
    <property type="match status" value="1"/>
</dbReference>
<evidence type="ECO:0000259" key="5">
    <source>
        <dbReference type="PROSITE" id="PS50983"/>
    </source>
</evidence>
<protein>
    <submittedName>
        <fullName evidence="6">HTH-type transcriptional activator Btr</fullName>
    </submittedName>
</protein>
<dbReference type="Gene3D" id="3.40.50.1980">
    <property type="entry name" value="Nitrogenase molybdenum iron protein domain"/>
    <property type="match status" value="2"/>
</dbReference>
<dbReference type="InterPro" id="IPR003313">
    <property type="entry name" value="AraC-bd"/>
</dbReference>
<sequence length="526" mass="60252">MNKLHHPCREILYINDIQSIDITANGERSYASSDAYTLIICLHGQGVLEWGQETLSLAEGDICIQPPGRELKLHARDGAPLKGWRIAYDSYVRQDQGMPVKPAITRHEWLTVQAIKPLTDLCDSLHHTFSMEQPNGYSIQSEFYRLMAYIEDSRLSGDIEETTAEAIVRVSNFMQERIDQDFTRAELARMAGLSQGYFSRAFQEQLGITPTKFMMDLRIAKAKQMLLYGNSVKDTAAQVGIEDEFYFSRKFKQHAGLSPVSYLKSRRRNIASVSEPISGSLLALQLLPKAAAFYPTHTKYAQMLHLHANEAGIGQSWHKNVEMLQNAAPELIFCTDFLSYEAQNDLEQVAPVIRVPWLETDWREQLLLVAEATDYRKEGEQWLDEYERKADRISRKIRQIWGSATINICRITEQEYRIYGDRNAGAVLYQDLRISATHELKQVDVYTTVNEQDLSAYDADALIIMVDPSPKAAMAWRSLQSSKVWQTMNAVKKRNIYEIGTEKLFEYSAWSHDRSLSFFAELFGKR</sequence>
<evidence type="ECO:0000313" key="6">
    <source>
        <dbReference type="EMBL" id="GGG52803.1"/>
    </source>
</evidence>
<dbReference type="EMBL" id="BMHY01000001">
    <property type="protein sequence ID" value="GGG52803.1"/>
    <property type="molecule type" value="Genomic_DNA"/>
</dbReference>
<keyword evidence="1" id="KW-0805">Transcription regulation</keyword>
<proteinExistence type="predicted"/>
<dbReference type="PANTHER" id="PTHR46796">
    <property type="entry name" value="HTH-TYPE TRANSCRIPTIONAL ACTIVATOR RHAS-RELATED"/>
    <property type="match status" value="1"/>
</dbReference>
<dbReference type="InterPro" id="IPR018060">
    <property type="entry name" value="HTH_AraC"/>
</dbReference>
<dbReference type="RefSeq" id="WP_188887069.1">
    <property type="nucleotide sequence ID" value="NZ_BMHY01000001.1"/>
</dbReference>
<feature type="domain" description="HTH araC/xylS-type" evidence="4">
    <location>
        <begin position="168"/>
        <end position="265"/>
    </location>
</feature>
<dbReference type="SMART" id="SM00342">
    <property type="entry name" value="HTH_ARAC"/>
    <property type="match status" value="1"/>
</dbReference>
<name>A0A917GNN4_9BACL</name>
<dbReference type="InterPro" id="IPR018062">
    <property type="entry name" value="HTH_AraC-typ_CS"/>
</dbReference>
<accession>A0A917GNN4</accession>